<protein>
    <recommendedName>
        <fullName evidence="6">VWFA domain-containing protein</fullName>
    </recommendedName>
</protein>
<dbReference type="PROSITE" id="PS51468">
    <property type="entry name" value="VIT"/>
    <property type="match status" value="1"/>
</dbReference>
<dbReference type="InterPro" id="IPR013694">
    <property type="entry name" value="VIT"/>
</dbReference>
<dbReference type="KEGG" id="pco:PHACADRAFT_194803"/>
<dbReference type="RefSeq" id="XP_007395056.1">
    <property type="nucleotide sequence ID" value="XM_007394994.1"/>
</dbReference>
<dbReference type="SMART" id="SM00327">
    <property type="entry name" value="VWA"/>
    <property type="match status" value="1"/>
</dbReference>
<accession>K5W079</accession>
<sequence length="868" mass="94805">MASQSFSGVVHASGDGNLTHLPLEEVKVNTLIVDVSTRVDVTQVFYNPSIQWTPRAKYVFPVPARAAVCAFDMGTSTGRVIVGVAKEKEQAKAEHETAIQEGRTTALVEWITSDIFSISLGSIGPRERVTTRLTYVMDLMDNDAATEVRFQVPMCIGQRYGEPPRGMVGASFASAQIRVRFDVHIQMRGEIRSVDSPSHPEIHAAAHQTHLGRPSRHRFLVRFRSPDFLKTDFVLVIKATDLDRPRCFAERDPTGSGSVAMQLTLVPKFDLPPVTRQEFIFVVDRSGSMSGSRVETAKRTLSTLLRTLPSAGTSFNIFSFGSYCNSLWQTSEVYTNDALDVATRHAASMDANYGGTEIGAALLRACNGRDPSRPTVMFVLTDGKAYDQMVYTVVANAVARSTAAAPLRVFTLGIGATASSAMCEGIARAGNGKCLMALASEDIVGKCATLMRAGRSFLLKNVSVDWGIPPDAARRFEDPKIETSFHQAPTGIRDLYPGVRLVVFALIKNAKFAIPKTITLHAQRDGVGEVLELPVPVEIVRFVDENGHRLIHTLAARRLITQLEDDALVSPTMSEDERKAAIVSLGETYQLASRYTSFVAVDDDGEKPPPIPRPAWAKAAFARREAEKARRAQRCLERRGFLDTLSEYVGTALTFGGLVVSEFFRTWFGRPAPPPPPQNPSAAQSELAQEEEQTAQDGKPRPQETDYDSDDTYSTMSSLISSSSWTETDDSRPPTPDPQARSPSPDLDLDPARQIPGAYASDEGPTGGPIDDSVQELLQLQTADGSFETTESLKRVIGEDVVENSRPPQVDERLWTTALAVAYCRKRLVGHQDLLGCIVEKALEYALRAGCGDMDFEALVASAARLVS</sequence>
<dbReference type="SUPFAM" id="SSF53300">
    <property type="entry name" value="vWA-like"/>
    <property type="match status" value="1"/>
</dbReference>
<dbReference type="InterPro" id="IPR036465">
    <property type="entry name" value="vWFA_dom_sf"/>
</dbReference>
<evidence type="ECO:0000313" key="5">
    <source>
        <dbReference type="Proteomes" id="UP000008370"/>
    </source>
</evidence>
<feature type="region of interest" description="Disordered" evidence="1">
    <location>
        <begin position="670"/>
        <end position="772"/>
    </location>
</feature>
<dbReference type="HOGENOM" id="CLU_003826_0_0_1"/>
<dbReference type="SMART" id="SM00609">
    <property type="entry name" value="VIT"/>
    <property type="match status" value="1"/>
</dbReference>
<evidence type="ECO:0008006" key="6">
    <source>
        <dbReference type="Google" id="ProtNLM"/>
    </source>
</evidence>
<dbReference type="InterPro" id="IPR002035">
    <property type="entry name" value="VWF_A"/>
</dbReference>
<dbReference type="Pfam" id="PF08487">
    <property type="entry name" value="VIT"/>
    <property type="match status" value="1"/>
</dbReference>
<dbReference type="Pfam" id="PF13768">
    <property type="entry name" value="VWA_3"/>
    <property type="match status" value="1"/>
</dbReference>
<feature type="domain" description="VWFA" evidence="2">
    <location>
        <begin position="278"/>
        <end position="462"/>
    </location>
</feature>
<evidence type="ECO:0000259" key="2">
    <source>
        <dbReference type="PROSITE" id="PS50234"/>
    </source>
</evidence>
<dbReference type="PANTHER" id="PTHR45737">
    <property type="entry name" value="VON WILLEBRAND FACTOR A DOMAIN-CONTAINING PROTEIN 5A"/>
    <property type="match status" value="1"/>
</dbReference>
<proteinExistence type="predicted"/>
<dbReference type="STRING" id="650164.K5W079"/>
<gene>
    <name evidence="4" type="ORF">PHACADRAFT_194803</name>
</gene>
<evidence type="ECO:0000256" key="1">
    <source>
        <dbReference type="SAM" id="MobiDB-lite"/>
    </source>
</evidence>
<dbReference type="Proteomes" id="UP000008370">
    <property type="component" value="Unassembled WGS sequence"/>
</dbReference>
<feature type="compositionally biased region" description="Low complexity" evidence="1">
    <location>
        <begin position="712"/>
        <end position="726"/>
    </location>
</feature>
<evidence type="ECO:0000259" key="3">
    <source>
        <dbReference type="PROSITE" id="PS51468"/>
    </source>
</evidence>
<feature type="domain" description="VIT" evidence="3">
    <location>
        <begin position="7"/>
        <end position="137"/>
    </location>
</feature>
<reference evidence="4 5" key="1">
    <citation type="journal article" date="2012" name="BMC Genomics">
        <title>Comparative genomics of the white-rot fungi, Phanerochaete carnosa and P. chrysosporium, to elucidate the genetic basis of the distinct wood types they colonize.</title>
        <authorList>
            <person name="Suzuki H."/>
            <person name="MacDonald J."/>
            <person name="Syed K."/>
            <person name="Salamov A."/>
            <person name="Hori C."/>
            <person name="Aerts A."/>
            <person name="Henrissat B."/>
            <person name="Wiebenga A."/>
            <person name="vanKuyk P.A."/>
            <person name="Barry K."/>
            <person name="Lindquist E."/>
            <person name="LaButti K."/>
            <person name="Lapidus A."/>
            <person name="Lucas S."/>
            <person name="Coutinho P."/>
            <person name="Gong Y."/>
            <person name="Samejima M."/>
            <person name="Mahadevan R."/>
            <person name="Abou-Zaid M."/>
            <person name="de Vries R.P."/>
            <person name="Igarashi K."/>
            <person name="Yadav J.S."/>
            <person name="Grigoriev I.V."/>
            <person name="Master E.R."/>
        </authorList>
    </citation>
    <scope>NUCLEOTIDE SEQUENCE [LARGE SCALE GENOMIC DNA]</scope>
    <source>
        <strain evidence="4 5">HHB-10118-sp</strain>
    </source>
</reference>
<dbReference type="GeneID" id="18911034"/>
<dbReference type="InParanoid" id="K5W079"/>
<dbReference type="PANTHER" id="PTHR45737:SF6">
    <property type="entry name" value="VON WILLEBRAND FACTOR A DOMAIN-CONTAINING PROTEIN 5A"/>
    <property type="match status" value="1"/>
</dbReference>
<name>K5W079_PHACS</name>
<dbReference type="OrthoDB" id="1729737at2759"/>
<dbReference type="Gene3D" id="3.40.50.410">
    <property type="entry name" value="von Willebrand factor, type A domain"/>
    <property type="match status" value="1"/>
</dbReference>
<evidence type="ECO:0000313" key="4">
    <source>
        <dbReference type="EMBL" id="EKM57238.1"/>
    </source>
</evidence>
<dbReference type="PROSITE" id="PS50234">
    <property type="entry name" value="VWFA"/>
    <property type="match status" value="1"/>
</dbReference>
<dbReference type="AlphaFoldDB" id="K5W079"/>
<keyword evidence="5" id="KW-1185">Reference proteome</keyword>
<organism evidence="4 5">
    <name type="scientific">Phanerochaete carnosa (strain HHB-10118-sp)</name>
    <name type="common">White-rot fungus</name>
    <name type="synonym">Peniophora carnosa</name>
    <dbReference type="NCBI Taxonomy" id="650164"/>
    <lineage>
        <taxon>Eukaryota</taxon>
        <taxon>Fungi</taxon>
        <taxon>Dikarya</taxon>
        <taxon>Basidiomycota</taxon>
        <taxon>Agaricomycotina</taxon>
        <taxon>Agaricomycetes</taxon>
        <taxon>Polyporales</taxon>
        <taxon>Phanerochaetaceae</taxon>
        <taxon>Phanerochaete</taxon>
    </lineage>
</organism>
<dbReference type="EMBL" id="JH930471">
    <property type="protein sequence ID" value="EKM57238.1"/>
    <property type="molecule type" value="Genomic_DNA"/>
</dbReference>